<dbReference type="EMBL" id="JAINUG010000099">
    <property type="protein sequence ID" value="KAJ8397193.1"/>
    <property type="molecule type" value="Genomic_DNA"/>
</dbReference>
<dbReference type="PROSITE" id="PS50088">
    <property type="entry name" value="ANK_REPEAT"/>
    <property type="match status" value="3"/>
</dbReference>
<comment type="caution">
    <text evidence="9">The sequence shown here is derived from an EMBL/GenBank/DDBJ whole genome shotgun (WGS) entry which is preliminary data.</text>
</comment>
<dbReference type="InterPro" id="IPR002110">
    <property type="entry name" value="Ankyrin_rpt"/>
</dbReference>
<dbReference type="GO" id="GO:0010468">
    <property type="term" value="P:regulation of gene expression"/>
    <property type="evidence" value="ECO:0007669"/>
    <property type="project" value="TreeGrafter"/>
</dbReference>
<evidence type="ECO:0000256" key="7">
    <source>
        <dbReference type="SAM" id="MobiDB-lite"/>
    </source>
</evidence>
<accession>A0AAD7S792</accession>
<evidence type="ECO:0000256" key="6">
    <source>
        <dbReference type="PROSITE-ProRule" id="PRU00023"/>
    </source>
</evidence>
<evidence type="ECO:0000256" key="4">
    <source>
        <dbReference type="ARBA" id="ARBA00023159"/>
    </source>
</evidence>
<keyword evidence="10" id="KW-1185">Reference proteome</keyword>
<evidence type="ECO:0000256" key="5">
    <source>
        <dbReference type="ARBA" id="ARBA00023163"/>
    </source>
</evidence>
<feature type="domain" description="OCA" evidence="8">
    <location>
        <begin position="14"/>
        <end position="36"/>
    </location>
</feature>
<sequence length="522" mass="57516">MHWEKLLSPEQPCTRPYQGVRVKDPVKELLRRKRGATLINTKTAPTTSVMVPNTMLSSYPQLGGTGIFEVGGGISDMPVSENGAFCTGWIAQPAPAGLPMTHWSCPDYLPLDHPSPAYTTDMYVQPVCPGYTMVGPSSMLTYTHTPLFTNFGARAPASTSLPQMDLAVDASVRYIPWAQPFTALSTPALEQARATVASLPLERLLEEDDDSDTILHIYAAKEMREHVCAVAERLWGLRRVCRINAREHRGKTPLLVAVTANQPHIACDLIRLGADVNAVDNRGQNALHMAAKHGYPEVMQVLLSTVTALDLKVFDFEGHSPLHCSVLAHNRLHRETQRQLELREKRCEELESGKLKVMDCIRLLLQAGSCLATQDIKSSKSVLHLTVQGGNYSLLRFFLEVNAGTVPDFVNLKAHGNTALHMAAALHSESQQEAMVRLLLDHGAHPSLRNLDNEQPVHLLPPGPTGETIRGLLRRGKCLMPSVHPPSHQSTRQRDVQRSDSEPRNLREPCAHVSRGQNDGAP</sequence>
<dbReference type="GO" id="GO:0005634">
    <property type="term" value="C:nucleus"/>
    <property type="evidence" value="ECO:0007669"/>
    <property type="project" value="TreeGrafter"/>
</dbReference>
<feature type="compositionally biased region" description="Basic and acidic residues" evidence="7">
    <location>
        <begin position="492"/>
        <end position="510"/>
    </location>
</feature>
<keyword evidence="2" id="KW-0805">Transcription regulation</keyword>
<protein>
    <recommendedName>
        <fullName evidence="8">OCA domain-containing protein</fullName>
    </recommendedName>
</protein>
<proteinExistence type="predicted"/>
<dbReference type="PANTHER" id="PTHR24124">
    <property type="entry name" value="ANKYRIN REPEAT FAMILY A"/>
    <property type="match status" value="1"/>
</dbReference>
<organism evidence="9 10">
    <name type="scientific">Aldrovandia affinis</name>
    <dbReference type="NCBI Taxonomy" id="143900"/>
    <lineage>
        <taxon>Eukaryota</taxon>
        <taxon>Metazoa</taxon>
        <taxon>Chordata</taxon>
        <taxon>Craniata</taxon>
        <taxon>Vertebrata</taxon>
        <taxon>Euteleostomi</taxon>
        <taxon>Actinopterygii</taxon>
        <taxon>Neopterygii</taxon>
        <taxon>Teleostei</taxon>
        <taxon>Notacanthiformes</taxon>
        <taxon>Halosauridae</taxon>
        <taxon>Aldrovandia</taxon>
    </lineage>
</organism>
<dbReference type="PROSITE" id="PS52003">
    <property type="entry name" value="OCA"/>
    <property type="match status" value="1"/>
</dbReference>
<feature type="region of interest" description="Disordered" evidence="7">
    <location>
        <begin position="447"/>
        <end position="522"/>
    </location>
</feature>
<reference evidence="9" key="1">
    <citation type="journal article" date="2023" name="Science">
        <title>Genome structures resolve the early diversification of teleost fishes.</title>
        <authorList>
            <person name="Parey E."/>
            <person name="Louis A."/>
            <person name="Montfort J."/>
            <person name="Bouchez O."/>
            <person name="Roques C."/>
            <person name="Iampietro C."/>
            <person name="Lluch J."/>
            <person name="Castinel A."/>
            <person name="Donnadieu C."/>
            <person name="Desvignes T."/>
            <person name="Floi Bucao C."/>
            <person name="Jouanno E."/>
            <person name="Wen M."/>
            <person name="Mejri S."/>
            <person name="Dirks R."/>
            <person name="Jansen H."/>
            <person name="Henkel C."/>
            <person name="Chen W.J."/>
            <person name="Zahm M."/>
            <person name="Cabau C."/>
            <person name="Klopp C."/>
            <person name="Thompson A.W."/>
            <person name="Robinson-Rechavi M."/>
            <person name="Braasch I."/>
            <person name="Lecointre G."/>
            <person name="Bobe J."/>
            <person name="Postlethwait J.H."/>
            <person name="Berthelot C."/>
            <person name="Roest Crollius H."/>
            <person name="Guiguen Y."/>
        </authorList>
    </citation>
    <scope>NUCLEOTIDE SEQUENCE</scope>
    <source>
        <strain evidence="9">NC1722</strain>
    </source>
</reference>
<dbReference type="SMART" id="SM00248">
    <property type="entry name" value="ANK"/>
    <property type="match status" value="5"/>
</dbReference>
<keyword evidence="3 6" id="KW-0040">ANK repeat</keyword>
<keyword evidence="5" id="KW-0804">Transcription</keyword>
<dbReference type="InterPro" id="IPR036770">
    <property type="entry name" value="Ankyrin_rpt-contain_sf"/>
</dbReference>
<dbReference type="InterPro" id="IPR015389">
    <property type="entry name" value="PD-C2-AF1"/>
</dbReference>
<dbReference type="GO" id="GO:0003677">
    <property type="term" value="F:DNA binding"/>
    <property type="evidence" value="ECO:0007669"/>
    <property type="project" value="InterPro"/>
</dbReference>
<evidence type="ECO:0000259" key="8">
    <source>
        <dbReference type="PROSITE" id="PS52003"/>
    </source>
</evidence>
<dbReference type="PROSITE" id="PS50297">
    <property type="entry name" value="ANK_REP_REGION"/>
    <property type="match status" value="3"/>
</dbReference>
<name>A0AAD7S792_9TELE</name>
<dbReference type="Proteomes" id="UP001221898">
    <property type="component" value="Unassembled WGS sequence"/>
</dbReference>
<evidence type="ECO:0000313" key="10">
    <source>
        <dbReference type="Proteomes" id="UP001221898"/>
    </source>
</evidence>
<dbReference type="InterPro" id="IPR047571">
    <property type="entry name" value="OCA"/>
</dbReference>
<feature type="repeat" description="ANK" evidence="6">
    <location>
        <begin position="415"/>
        <end position="451"/>
    </location>
</feature>
<dbReference type="PRINTS" id="PR01415">
    <property type="entry name" value="ANKYRIN"/>
</dbReference>
<dbReference type="SUPFAM" id="SSF48403">
    <property type="entry name" value="Ankyrin repeat"/>
    <property type="match status" value="1"/>
</dbReference>
<evidence type="ECO:0000313" key="9">
    <source>
        <dbReference type="EMBL" id="KAJ8397193.1"/>
    </source>
</evidence>
<feature type="repeat" description="ANK" evidence="6">
    <location>
        <begin position="282"/>
        <end position="304"/>
    </location>
</feature>
<dbReference type="GO" id="GO:0070974">
    <property type="term" value="F:POU domain binding"/>
    <property type="evidence" value="ECO:0007669"/>
    <property type="project" value="InterPro"/>
</dbReference>
<dbReference type="PANTHER" id="PTHR24124:SF7">
    <property type="entry name" value="NF-KAPPA-B INHIBITOR DELTA"/>
    <property type="match status" value="1"/>
</dbReference>
<evidence type="ECO:0000256" key="1">
    <source>
        <dbReference type="ARBA" id="ARBA00022737"/>
    </source>
</evidence>
<gene>
    <name evidence="9" type="ORF">AAFF_G00440270</name>
</gene>
<feature type="repeat" description="ANK" evidence="6">
    <location>
        <begin position="249"/>
        <end position="281"/>
    </location>
</feature>
<dbReference type="Pfam" id="PF09310">
    <property type="entry name" value="PD-C2-AF1"/>
    <property type="match status" value="1"/>
</dbReference>
<dbReference type="Gene3D" id="1.25.40.20">
    <property type="entry name" value="Ankyrin repeat-containing domain"/>
    <property type="match status" value="1"/>
</dbReference>
<dbReference type="AlphaFoldDB" id="A0AAD7S792"/>
<dbReference type="Pfam" id="PF12796">
    <property type="entry name" value="Ank_2"/>
    <property type="match status" value="1"/>
</dbReference>
<evidence type="ECO:0000256" key="3">
    <source>
        <dbReference type="ARBA" id="ARBA00023043"/>
    </source>
</evidence>
<evidence type="ECO:0000256" key="2">
    <source>
        <dbReference type="ARBA" id="ARBA00023015"/>
    </source>
</evidence>
<keyword evidence="4" id="KW-0010">Activator</keyword>
<keyword evidence="1" id="KW-0677">Repeat</keyword>
<dbReference type="Pfam" id="PF13857">
    <property type="entry name" value="Ank_5"/>
    <property type="match status" value="1"/>
</dbReference>